<evidence type="ECO:0000256" key="4">
    <source>
        <dbReference type="ARBA" id="ARBA00022771"/>
    </source>
</evidence>
<gene>
    <name evidence="13" type="ORF">LUZ61_013750</name>
</gene>
<dbReference type="GO" id="GO:0008270">
    <property type="term" value="F:zinc ion binding"/>
    <property type="evidence" value="ECO:0007669"/>
    <property type="project" value="UniProtKB-KW"/>
</dbReference>
<dbReference type="InterPro" id="IPR025525">
    <property type="entry name" value="hAT-like_transposase_RNase-H"/>
</dbReference>
<dbReference type="InterPro" id="IPR003656">
    <property type="entry name" value="Znf_BED"/>
</dbReference>
<comment type="subcellular location">
    <subcellularLocation>
        <location evidence="1">Nucleus</location>
    </subcellularLocation>
</comment>
<evidence type="ECO:0000256" key="5">
    <source>
        <dbReference type="ARBA" id="ARBA00022833"/>
    </source>
</evidence>
<evidence type="ECO:0000256" key="6">
    <source>
        <dbReference type="ARBA" id="ARBA00023015"/>
    </source>
</evidence>
<keyword evidence="5" id="KW-0862">Zinc</keyword>
<dbReference type="PROSITE" id="PS50808">
    <property type="entry name" value="ZF_BED"/>
    <property type="match status" value="1"/>
</dbReference>
<evidence type="ECO:0000256" key="3">
    <source>
        <dbReference type="ARBA" id="ARBA00022723"/>
    </source>
</evidence>
<evidence type="ECO:0000313" key="13">
    <source>
        <dbReference type="EMBL" id="KAJ3684586.1"/>
    </source>
</evidence>
<dbReference type="InterPro" id="IPR052035">
    <property type="entry name" value="ZnF_BED_domain_contain"/>
</dbReference>
<evidence type="ECO:0000256" key="10">
    <source>
        <dbReference type="PROSITE-ProRule" id="PRU00027"/>
    </source>
</evidence>
<dbReference type="InterPro" id="IPR008906">
    <property type="entry name" value="HATC_C_dom"/>
</dbReference>
<dbReference type="Proteomes" id="UP001210211">
    <property type="component" value="Unassembled WGS sequence"/>
</dbReference>
<keyword evidence="3" id="KW-0479">Metal-binding</keyword>
<comment type="caution">
    <text evidence="13">The sequence shown here is derived from an EMBL/GenBank/DDBJ whole genome shotgun (WGS) entry which is preliminary data.</text>
</comment>
<keyword evidence="7" id="KW-0238">DNA-binding</keyword>
<keyword evidence="9" id="KW-0539">Nucleus</keyword>
<protein>
    <recommendedName>
        <fullName evidence="12">BED-type domain-containing protein</fullName>
    </recommendedName>
</protein>
<keyword evidence="8" id="KW-0804">Transcription</keyword>
<dbReference type="PANTHER" id="PTHR46481">
    <property type="entry name" value="ZINC FINGER BED DOMAIN-CONTAINING PROTEIN 4"/>
    <property type="match status" value="1"/>
</dbReference>
<accession>A0AAD5W9R9</accession>
<dbReference type="SUPFAM" id="SSF57667">
    <property type="entry name" value="beta-beta-alpha zinc fingers"/>
    <property type="match status" value="1"/>
</dbReference>
<feature type="compositionally biased region" description="Basic and acidic residues" evidence="11">
    <location>
        <begin position="16"/>
        <end position="35"/>
    </location>
</feature>
<dbReference type="Pfam" id="PF14372">
    <property type="entry name" value="hAT-like_RNase-H"/>
    <property type="match status" value="1"/>
</dbReference>
<evidence type="ECO:0000256" key="8">
    <source>
        <dbReference type="ARBA" id="ARBA00023163"/>
    </source>
</evidence>
<dbReference type="InterPro" id="IPR036236">
    <property type="entry name" value="Znf_C2H2_sf"/>
</dbReference>
<sequence length="1031" mass="119932">MNIVQFEDSNSRSKKGKENAQDRPSNKRSKVWHEFDETEQPDGSKKAKCSHCGKKLGCHSKNGTSHLRRHLDTYCQRKRAKNAVSDCPEHENNELFFFEENENNELNEYLENHLGYDLHNDQELSRYRDLAYDQQKNRELFVKMVIDNKTMLKHVENPFLKEFALSLQPLYSPVDWRTVGKDCLTFYENEKAELKDKLSKLTSRVSFSLMGNKPYWWSFSYCVSVHFINNNFKLEKIVVGFIEDKLGSIDKNFLNEWTFGKGFLAFTCDEYESYDFSTGKFAIEKFRLYWDETLYGNKLIFVRCILHCLKMIAAIFSTDIFTITFCVEKTLKELMKNHEQMSFFNQIALEHNLTPKTEFNIFDDRGLGPNFNMFHDAYTYKKVLLALGNTSIQWDVVDEVVGLLNPINDIVVMLSSSECPTINLLVKLVLRVKDVMSKASPVLSSTKAAINKSVAKLEKYLASCNELIYFASLLDPQLKSRFLEHWNGKGMPDKNKILQRFQKLYVIYQNESTEVSNNPKFSEQRLELKKYLVSKLADETDENFDVLGWWKNNELEYPILSRMARDILAIPIICSLTSGTEPLEEILNEFSKSRISSEMSKVLVCCNNWLRSQREKENDLCATIKSGNADPKLHINYQGVRVAQGNNFTNAPEKCRELLVNMVISSRMSFNLLKSSSFIEWARNLQPMYDPNVVSIERDLLGFYQIDRGMLPSFSDKKLARISFSVRFRNKYPLFESDKYAHSYATAHYIDSDFNLLTTIIGIKEVISEDPDDDSVVDHRFDGLRVAEQLERFIQNRGLDKNVLAFTISKSGGEFFHEISFRSGKISLECSIIGLFYELSKNTLSFFYKEYYCIRKMIEFVGENTYVMQTFDQLALEYKIPPKSDFRFDDDNGWDSLFNVVHDALPYRDVFAALERKTNFPPWVETLSRERWDNLECHVKLWKPIYKAPIVLSSFKYPTSHLFLRIVFEIPDVISYSCTDLRMNSDHDVILDCLNNLVAFIDKFLKKCNKILLIASVLDPPIQICLLKTLL</sequence>
<dbReference type="PANTHER" id="PTHR46481:SF10">
    <property type="entry name" value="ZINC FINGER BED DOMAIN-CONTAINING PROTEIN 39"/>
    <property type="match status" value="1"/>
</dbReference>
<evidence type="ECO:0000256" key="2">
    <source>
        <dbReference type="ARBA" id="ARBA00011738"/>
    </source>
</evidence>
<feature type="region of interest" description="Disordered" evidence="11">
    <location>
        <begin position="1"/>
        <end position="46"/>
    </location>
</feature>
<evidence type="ECO:0000313" key="14">
    <source>
        <dbReference type="Proteomes" id="UP001210211"/>
    </source>
</evidence>
<keyword evidence="14" id="KW-1185">Reference proteome</keyword>
<name>A0AAD5W9R9_9POAL</name>
<keyword evidence="6" id="KW-0805">Transcription regulation</keyword>
<dbReference type="Pfam" id="PF02892">
    <property type="entry name" value="zf-BED"/>
    <property type="match status" value="1"/>
</dbReference>
<organism evidence="13 14">
    <name type="scientific">Rhynchospora tenuis</name>
    <dbReference type="NCBI Taxonomy" id="198213"/>
    <lineage>
        <taxon>Eukaryota</taxon>
        <taxon>Viridiplantae</taxon>
        <taxon>Streptophyta</taxon>
        <taxon>Embryophyta</taxon>
        <taxon>Tracheophyta</taxon>
        <taxon>Spermatophyta</taxon>
        <taxon>Magnoliopsida</taxon>
        <taxon>Liliopsida</taxon>
        <taxon>Poales</taxon>
        <taxon>Cyperaceae</taxon>
        <taxon>Cyperoideae</taxon>
        <taxon>Rhynchosporeae</taxon>
        <taxon>Rhynchospora</taxon>
    </lineage>
</organism>
<evidence type="ECO:0000256" key="1">
    <source>
        <dbReference type="ARBA" id="ARBA00004123"/>
    </source>
</evidence>
<evidence type="ECO:0000256" key="7">
    <source>
        <dbReference type="ARBA" id="ARBA00023125"/>
    </source>
</evidence>
<comment type="subunit">
    <text evidence="2">Homodimer.</text>
</comment>
<dbReference type="GO" id="GO:0003677">
    <property type="term" value="F:DNA binding"/>
    <property type="evidence" value="ECO:0007669"/>
    <property type="project" value="UniProtKB-KW"/>
</dbReference>
<dbReference type="Pfam" id="PF05699">
    <property type="entry name" value="Dimer_Tnp_hAT"/>
    <property type="match status" value="1"/>
</dbReference>
<keyword evidence="4 10" id="KW-0863">Zinc-finger</keyword>
<evidence type="ECO:0000256" key="11">
    <source>
        <dbReference type="SAM" id="MobiDB-lite"/>
    </source>
</evidence>
<dbReference type="GO" id="GO:0046983">
    <property type="term" value="F:protein dimerization activity"/>
    <property type="evidence" value="ECO:0007669"/>
    <property type="project" value="InterPro"/>
</dbReference>
<dbReference type="InterPro" id="IPR012337">
    <property type="entry name" value="RNaseH-like_sf"/>
</dbReference>
<evidence type="ECO:0000256" key="9">
    <source>
        <dbReference type="ARBA" id="ARBA00023242"/>
    </source>
</evidence>
<dbReference type="EMBL" id="JAMRDG010000002">
    <property type="protein sequence ID" value="KAJ3684586.1"/>
    <property type="molecule type" value="Genomic_DNA"/>
</dbReference>
<reference evidence="13 14" key="1">
    <citation type="journal article" date="2022" name="Cell">
        <title>Repeat-based holocentromeres influence genome architecture and karyotype evolution.</title>
        <authorList>
            <person name="Hofstatter P.G."/>
            <person name="Thangavel G."/>
            <person name="Lux T."/>
            <person name="Neumann P."/>
            <person name="Vondrak T."/>
            <person name="Novak P."/>
            <person name="Zhang M."/>
            <person name="Costa L."/>
            <person name="Castellani M."/>
            <person name="Scott A."/>
            <person name="Toegelov H."/>
            <person name="Fuchs J."/>
            <person name="Mata-Sucre Y."/>
            <person name="Dias Y."/>
            <person name="Vanzela A.L.L."/>
            <person name="Huettel B."/>
            <person name="Almeida C.C.S."/>
            <person name="Simkova H."/>
            <person name="Souza G."/>
            <person name="Pedrosa-Harand A."/>
            <person name="Macas J."/>
            <person name="Mayer K.F.X."/>
            <person name="Houben A."/>
            <person name="Marques A."/>
        </authorList>
    </citation>
    <scope>NUCLEOTIDE SEQUENCE [LARGE SCALE GENOMIC DNA]</scope>
    <source>
        <strain evidence="13">RhyTen1mFocal</strain>
    </source>
</reference>
<proteinExistence type="predicted"/>
<feature type="domain" description="BED-type" evidence="12">
    <location>
        <begin position="26"/>
        <end position="82"/>
    </location>
</feature>
<dbReference type="SMART" id="SM00614">
    <property type="entry name" value="ZnF_BED"/>
    <property type="match status" value="1"/>
</dbReference>
<dbReference type="SUPFAM" id="SSF53098">
    <property type="entry name" value="Ribonuclease H-like"/>
    <property type="match status" value="2"/>
</dbReference>
<dbReference type="AlphaFoldDB" id="A0AAD5W9R9"/>
<evidence type="ECO:0000259" key="12">
    <source>
        <dbReference type="PROSITE" id="PS50808"/>
    </source>
</evidence>
<dbReference type="GO" id="GO:0005634">
    <property type="term" value="C:nucleus"/>
    <property type="evidence" value="ECO:0007669"/>
    <property type="project" value="UniProtKB-SubCell"/>
</dbReference>